<dbReference type="EMBL" id="KV922198">
    <property type="protein sequence ID" value="ORE01020.1"/>
    <property type="molecule type" value="Genomic_DNA"/>
</dbReference>
<accession>A0A1X0QMN9</accession>
<reference evidence="1" key="1">
    <citation type="journal article" date="2016" name="Proc. Natl. Acad. Sci. U.S.A.">
        <title>Lipid metabolic changes in an early divergent fungus govern the establishment of a mutualistic symbiosis with endobacteria.</title>
        <authorList>
            <person name="Lastovetsky O.A."/>
            <person name="Gaspar M.L."/>
            <person name="Mondo S.J."/>
            <person name="LaButti K.M."/>
            <person name="Sandor L."/>
            <person name="Grigoriev I.V."/>
            <person name="Henry S.A."/>
            <person name="Pawlowska T.E."/>
        </authorList>
    </citation>
    <scope>NUCLEOTIDE SEQUENCE [LARGE SCALE GENOMIC DNA]</scope>
    <source>
        <strain evidence="1">ATCC 52814</strain>
    </source>
</reference>
<dbReference type="VEuPathDB" id="FungiDB:BCV72DRAFT_86972"/>
<dbReference type="AlphaFoldDB" id="A0A1X0QMN9"/>
<sequence>MLSKNEVFSRNLGQQFKTFTKKLPFDQCVHSSYQSALKSRIISACEDTRQVVFRAQLFINQYILNLKVHSNHIFKQNFWYSICQLVMDKRVTNSAVLPEGLLENWNLFRQSHGSIIYTKKLASGTSQCLSEACVQLATTYTNCIVENFEARLLKYLSYLIQNTFVSMAYQDVKKIAYDYCYQSVCKGEPKWPQGAIFTQETKTAVDEACLPSQQLITTRVTLKELSASPSTFLPCILYILSKYEEEHKEHHAYDVRRLPLPRLFSVLPNPSLHWRFINISANSLSAFVKEPLPRGYNDQLRMFCRVFNFKKLRINRKNLVCRLLTCTILSNLFCLFE</sequence>
<gene>
    <name evidence="1" type="ORF">BCV72DRAFT_86972</name>
</gene>
<evidence type="ECO:0000313" key="1">
    <source>
        <dbReference type="EMBL" id="ORE01020.1"/>
    </source>
</evidence>
<name>A0A1X0QMN9_RHIZD</name>
<organism evidence="1">
    <name type="scientific">Rhizopus microsporus var. microsporus</name>
    <dbReference type="NCBI Taxonomy" id="86635"/>
    <lineage>
        <taxon>Eukaryota</taxon>
        <taxon>Fungi</taxon>
        <taxon>Fungi incertae sedis</taxon>
        <taxon>Mucoromycota</taxon>
        <taxon>Mucoromycotina</taxon>
        <taxon>Mucoromycetes</taxon>
        <taxon>Mucorales</taxon>
        <taxon>Mucorineae</taxon>
        <taxon>Rhizopodaceae</taxon>
        <taxon>Rhizopus</taxon>
    </lineage>
</organism>
<dbReference type="Proteomes" id="UP000242414">
    <property type="component" value="Unassembled WGS sequence"/>
</dbReference>
<proteinExistence type="predicted"/>
<protein>
    <submittedName>
        <fullName evidence="1">Uncharacterized protein</fullName>
    </submittedName>
</protein>
<dbReference type="OrthoDB" id="2285248at2759"/>